<dbReference type="Proteomes" id="UP000183995">
    <property type="component" value="Unassembled WGS sequence"/>
</dbReference>
<organism evidence="2 3">
    <name type="scientific">Sporobacter termitidis DSM 10068</name>
    <dbReference type="NCBI Taxonomy" id="1123282"/>
    <lineage>
        <taxon>Bacteria</taxon>
        <taxon>Bacillati</taxon>
        <taxon>Bacillota</taxon>
        <taxon>Clostridia</taxon>
        <taxon>Eubacteriales</taxon>
        <taxon>Oscillospiraceae</taxon>
        <taxon>Sporobacter</taxon>
    </lineage>
</organism>
<gene>
    <name evidence="2" type="ORF">SAMN02745823_02251</name>
</gene>
<dbReference type="InterPro" id="IPR025378">
    <property type="entry name" value="DUF4368"/>
</dbReference>
<feature type="domain" description="DUF4368" evidence="1">
    <location>
        <begin position="7"/>
        <end position="71"/>
    </location>
</feature>
<protein>
    <recommendedName>
        <fullName evidence="1">DUF4368 domain-containing protein</fullName>
    </recommendedName>
</protein>
<evidence type="ECO:0000313" key="3">
    <source>
        <dbReference type="Proteomes" id="UP000183995"/>
    </source>
</evidence>
<dbReference type="RefSeq" id="WP_242941185.1">
    <property type="nucleotide sequence ID" value="NZ_FQXV01000007.1"/>
</dbReference>
<name>A0A1M5Y697_9FIRM</name>
<keyword evidence="3" id="KW-1185">Reference proteome</keyword>
<proteinExistence type="predicted"/>
<evidence type="ECO:0000313" key="2">
    <source>
        <dbReference type="EMBL" id="SHI07344.1"/>
    </source>
</evidence>
<dbReference type="Pfam" id="PF14287">
    <property type="entry name" value="DUF4368"/>
    <property type="match status" value="1"/>
</dbReference>
<reference evidence="2 3" key="1">
    <citation type="submission" date="2016-11" db="EMBL/GenBank/DDBJ databases">
        <authorList>
            <person name="Jaros S."/>
            <person name="Januszkiewicz K."/>
            <person name="Wedrychowicz H."/>
        </authorList>
    </citation>
    <scope>NUCLEOTIDE SEQUENCE [LARGE SCALE GENOMIC DNA]</scope>
    <source>
        <strain evidence="2 3">DSM 10068</strain>
    </source>
</reference>
<dbReference type="AlphaFoldDB" id="A0A1M5Y697"/>
<accession>A0A1M5Y697</accession>
<sequence>MLRSELKKESSQLYTADMFLEIVRRYTNATELTQHMVTELIDHIDVYHAERVDGEITQQVVPHYHCIGAFEVPDWKDIPEIDILIETRKGVALSYTNEKIAV</sequence>
<dbReference type="EMBL" id="FQXV01000007">
    <property type="protein sequence ID" value="SHI07344.1"/>
    <property type="molecule type" value="Genomic_DNA"/>
</dbReference>
<evidence type="ECO:0000259" key="1">
    <source>
        <dbReference type="Pfam" id="PF14287"/>
    </source>
</evidence>